<name>A0A086PDJ1_SPHHM</name>
<dbReference type="AlphaFoldDB" id="A0A086PDJ1"/>
<dbReference type="eggNOG" id="ENOG5033FE0">
    <property type="taxonomic scope" value="Bacteria"/>
</dbReference>
<gene>
    <name evidence="1" type="ORF">BV98_000656</name>
</gene>
<accession>A0A086PDJ1</accession>
<protein>
    <submittedName>
        <fullName evidence="1">Uncharacterized protein</fullName>
    </submittedName>
</protein>
<evidence type="ECO:0000313" key="2">
    <source>
        <dbReference type="Proteomes" id="UP000024284"/>
    </source>
</evidence>
<organism evidence="1 2">
    <name type="scientific">Sphingobium herbicidovorans (strain ATCC 700291 / DSM 11019 / CCUG 56400 / KCTC 2939 / LMG 18315 / NBRC 16415 / MH)</name>
    <name type="common">Sphingomonas herbicidovorans</name>
    <dbReference type="NCBI Taxonomy" id="1219045"/>
    <lineage>
        <taxon>Bacteria</taxon>
        <taxon>Pseudomonadati</taxon>
        <taxon>Pseudomonadota</taxon>
        <taxon>Alphaproteobacteria</taxon>
        <taxon>Sphingomonadales</taxon>
        <taxon>Sphingomonadaceae</taxon>
        <taxon>Sphingobium</taxon>
    </lineage>
</organism>
<keyword evidence="2" id="KW-1185">Reference proteome</keyword>
<sequence length="62" mass="6946">MTAMRSRSRWLVWTLVAAGLLLFVLANAHFFYVAFRSQPECVGHLKERANGSGQYRAAKSAC</sequence>
<dbReference type="EMBL" id="JFZA02000003">
    <property type="protein sequence ID" value="KFG91459.1"/>
    <property type="molecule type" value="Genomic_DNA"/>
</dbReference>
<comment type="caution">
    <text evidence="1">The sequence shown here is derived from an EMBL/GenBank/DDBJ whole genome shotgun (WGS) entry which is preliminary data.</text>
</comment>
<evidence type="ECO:0000313" key="1">
    <source>
        <dbReference type="EMBL" id="KFG91459.1"/>
    </source>
</evidence>
<reference evidence="1" key="1">
    <citation type="submission" date="2014-08" db="EMBL/GenBank/DDBJ databases">
        <title>Draft genome sequences of Sphingobium herbicidovorans.</title>
        <authorList>
            <person name="Gan H.M."/>
            <person name="Gan H.Y."/>
            <person name="Savka M.A."/>
        </authorList>
    </citation>
    <scope>NUCLEOTIDE SEQUENCE [LARGE SCALE GENOMIC DNA]</scope>
    <source>
        <strain evidence="1">NBRC 16415</strain>
    </source>
</reference>
<dbReference type="Proteomes" id="UP000024284">
    <property type="component" value="Unassembled WGS sequence"/>
</dbReference>
<dbReference type="PATRIC" id="fig|1219045.3.peg.671"/>
<dbReference type="STRING" id="76947.GCA_002080435_03666"/>
<proteinExistence type="predicted"/>